<dbReference type="eggNOG" id="KOG3627">
    <property type="taxonomic scope" value="Eukaryota"/>
</dbReference>
<dbReference type="GO" id="GO:0006508">
    <property type="term" value="P:proteolysis"/>
    <property type="evidence" value="ECO:0007669"/>
    <property type="project" value="InterPro"/>
</dbReference>
<dbReference type="InterPro" id="IPR001254">
    <property type="entry name" value="Trypsin_dom"/>
</dbReference>
<dbReference type="InParanoid" id="B0WQ06"/>
<comment type="similarity">
    <text evidence="3">Belongs to the peptidase S1 family. CLIP subfamily.</text>
</comment>
<dbReference type="GO" id="GO:0004252">
    <property type="term" value="F:serine-type endopeptidase activity"/>
    <property type="evidence" value="ECO:0007669"/>
    <property type="project" value="InterPro"/>
</dbReference>
<sequence>MRTTTVRLGEYDTSTEQDCDDNSGECAGPVQELEVESVVHHALYSTSQRTNDIALVRLANPANTDESANVLPICLPFEGTDLRKFPDNAEMIVSGWGLTEKNVASNELQKVSVSVQPADACSELSKLDDRDICGGEAHCIGDSGGPLHCVTSGGVAAFHQPKSKSSSRERLRACQTGPAEIPACSAKMMTTTTTRAFRGVHPNATGRSVTTVRRSSSSVDFRSKSSLRIDRYKCFGLLESNILNSLQLQNFRRKIGSGYDSANSPGRTSMIEDIADTIEEIGKLDTNIHSLMYKSIEVHKVIVVSVLVVVFESSKKFNSMVIPHFSPWRPPRTG</sequence>
<dbReference type="PROSITE" id="PS50240">
    <property type="entry name" value="TRYPSIN_DOM"/>
    <property type="match status" value="1"/>
</dbReference>
<dbReference type="PRINTS" id="PR00722">
    <property type="entry name" value="CHYMOTRYPSIN"/>
</dbReference>
<dbReference type="VEuPathDB" id="VectorBase:CQUJHB010227"/>
<dbReference type="InterPro" id="IPR001314">
    <property type="entry name" value="Peptidase_S1A"/>
</dbReference>
<reference evidence="5" key="1">
    <citation type="submission" date="2007-03" db="EMBL/GenBank/DDBJ databases">
        <title>Annotation of Culex pipiens quinquefasciatus.</title>
        <authorList>
            <consortium name="The Broad Institute Genome Sequencing Platform"/>
            <person name="Atkinson P.W."/>
            <person name="Hemingway J."/>
            <person name="Christensen B.M."/>
            <person name="Higgs S."/>
            <person name="Kodira C."/>
            <person name="Hannick L."/>
            <person name="Megy K."/>
            <person name="O'Leary S."/>
            <person name="Pearson M."/>
            <person name="Haas B.J."/>
            <person name="Mauceli E."/>
            <person name="Wortman J.R."/>
            <person name="Lee N.H."/>
            <person name="Guigo R."/>
            <person name="Stanke M."/>
            <person name="Alvarado L."/>
            <person name="Amedeo P."/>
            <person name="Antoine C.H."/>
            <person name="Arensburger P."/>
            <person name="Bidwell S.L."/>
            <person name="Crawford M."/>
            <person name="Camaro F."/>
            <person name="Devon K."/>
            <person name="Engels R."/>
            <person name="Hammond M."/>
            <person name="Howarth C."/>
            <person name="Koehrsen M."/>
            <person name="Lawson D."/>
            <person name="Montgomery P."/>
            <person name="Nene V."/>
            <person name="Nusbaum C."/>
            <person name="Puiu D."/>
            <person name="Romero-Severson J."/>
            <person name="Severson D.W."/>
            <person name="Shumway M."/>
            <person name="Sisk P."/>
            <person name="Stolte C."/>
            <person name="Zeng Q."/>
            <person name="Eisenstadt E."/>
            <person name="Fraser-Liggett C."/>
            <person name="Strausberg R."/>
            <person name="Galagan J."/>
            <person name="Birren B."/>
            <person name="Collins F.H."/>
        </authorList>
    </citation>
    <scope>NUCLEOTIDE SEQUENCE [LARGE SCALE GENOMIC DNA]</scope>
    <source>
        <strain evidence="5">JHB</strain>
    </source>
</reference>
<evidence type="ECO:0000256" key="3">
    <source>
        <dbReference type="ARBA" id="ARBA00024195"/>
    </source>
</evidence>
<dbReference type="Pfam" id="PF00089">
    <property type="entry name" value="Trypsin"/>
    <property type="match status" value="1"/>
</dbReference>
<feature type="domain" description="Peptidase S1" evidence="4">
    <location>
        <begin position="1"/>
        <end position="174"/>
    </location>
</feature>
<dbReference type="PROSITE" id="PS00135">
    <property type="entry name" value="TRYPSIN_SER"/>
    <property type="match status" value="1"/>
</dbReference>
<dbReference type="SUPFAM" id="SSF50494">
    <property type="entry name" value="Trypsin-like serine proteases"/>
    <property type="match status" value="1"/>
</dbReference>
<evidence type="ECO:0000256" key="2">
    <source>
        <dbReference type="ARBA" id="ARBA00023180"/>
    </source>
</evidence>
<name>B0WQ06_CULQU</name>
<proteinExistence type="inferred from homology"/>
<dbReference type="Gene3D" id="2.40.10.10">
    <property type="entry name" value="Trypsin-like serine proteases"/>
    <property type="match status" value="2"/>
</dbReference>
<reference evidence="6" key="2">
    <citation type="submission" date="2021-02" db="UniProtKB">
        <authorList>
            <consortium name="EnsemblMetazoa"/>
        </authorList>
    </citation>
    <scope>IDENTIFICATION</scope>
    <source>
        <strain evidence="6">JHB</strain>
    </source>
</reference>
<dbReference type="SMART" id="SM00020">
    <property type="entry name" value="Tryp_SPc"/>
    <property type="match status" value="1"/>
</dbReference>
<organism>
    <name type="scientific">Culex quinquefasciatus</name>
    <name type="common">Southern house mosquito</name>
    <name type="synonym">Culex pungens</name>
    <dbReference type="NCBI Taxonomy" id="7176"/>
    <lineage>
        <taxon>Eukaryota</taxon>
        <taxon>Metazoa</taxon>
        <taxon>Ecdysozoa</taxon>
        <taxon>Arthropoda</taxon>
        <taxon>Hexapoda</taxon>
        <taxon>Insecta</taxon>
        <taxon>Pterygota</taxon>
        <taxon>Neoptera</taxon>
        <taxon>Endopterygota</taxon>
        <taxon>Diptera</taxon>
        <taxon>Nematocera</taxon>
        <taxon>Culicoidea</taxon>
        <taxon>Culicidae</taxon>
        <taxon>Culicinae</taxon>
        <taxon>Culicini</taxon>
        <taxon>Culex</taxon>
        <taxon>Culex</taxon>
    </lineage>
</organism>
<dbReference type="KEGG" id="cqu:CpipJ_CPIJ009128"/>
<dbReference type="PANTHER" id="PTHR24256">
    <property type="entry name" value="TRYPTASE-RELATED"/>
    <property type="match status" value="1"/>
</dbReference>
<gene>
    <name evidence="6" type="primary">6041546</name>
    <name evidence="5" type="ORF">CpipJ_CPIJ009128</name>
</gene>
<evidence type="ECO:0000313" key="5">
    <source>
        <dbReference type="EMBL" id="EDS32650.1"/>
    </source>
</evidence>
<dbReference type="VEuPathDB" id="VectorBase:CQUJHB014565"/>
<dbReference type="EnsemblMetazoa" id="CPIJ009128-RA">
    <property type="protein sequence ID" value="CPIJ009128-PA"/>
    <property type="gene ID" value="CPIJ009128"/>
</dbReference>
<dbReference type="VEuPathDB" id="VectorBase:CPIJ009128"/>
<evidence type="ECO:0000256" key="1">
    <source>
        <dbReference type="ARBA" id="ARBA00023157"/>
    </source>
</evidence>
<dbReference type="HOGENOM" id="CLU_832242_0_0_1"/>
<dbReference type="AlphaFoldDB" id="B0WQ06"/>
<dbReference type="OrthoDB" id="7741006at2759"/>
<dbReference type="InterPro" id="IPR051487">
    <property type="entry name" value="Ser/Thr_Proteases_Immune/Dev"/>
</dbReference>
<dbReference type="InterPro" id="IPR033116">
    <property type="entry name" value="TRYPSIN_SER"/>
</dbReference>
<keyword evidence="2" id="KW-0325">Glycoprotein</keyword>
<evidence type="ECO:0000313" key="7">
    <source>
        <dbReference type="Proteomes" id="UP000002320"/>
    </source>
</evidence>
<dbReference type="EMBL" id="DS232032">
    <property type="protein sequence ID" value="EDS32650.1"/>
    <property type="molecule type" value="Genomic_DNA"/>
</dbReference>
<protein>
    <recommendedName>
        <fullName evidence="4">Peptidase S1 domain-containing protein</fullName>
    </recommendedName>
</protein>
<keyword evidence="1" id="KW-1015">Disulfide bond</keyword>
<evidence type="ECO:0000313" key="6">
    <source>
        <dbReference type="EnsemblMetazoa" id="CPIJ009128-PA"/>
    </source>
</evidence>
<dbReference type="InterPro" id="IPR043504">
    <property type="entry name" value="Peptidase_S1_PA_chymotrypsin"/>
</dbReference>
<keyword evidence="7" id="KW-1185">Reference proteome</keyword>
<dbReference type="Proteomes" id="UP000002320">
    <property type="component" value="Unassembled WGS sequence"/>
</dbReference>
<accession>B0WQ06</accession>
<evidence type="ECO:0000259" key="4">
    <source>
        <dbReference type="PROSITE" id="PS50240"/>
    </source>
</evidence>
<dbReference type="InterPro" id="IPR009003">
    <property type="entry name" value="Peptidase_S1_PA"/>
</dbReference>